<evidence type="ECO:0000313" key="4">
    <source>
        <dbReference type="Proteomes" id="UP001075387"/>
    </source>
</evidence>
<evidence type="ECO:0000313" key="3">
    <source>
        <dbReference type="EMBL" id="MCY8508291.1"/>
    </source>
</evidence>
<name>A0AAP3CNA0_BACMO</name>
<keyword evidence="1" id="KW-0067">ATP-binding</keyword>
<dbReference type="InterPro" id="IPR011009">
    <property type="entry name" value="Kinase-like_dom_sf"/>
</dbReference>
<gene>
    <name evidence="3" type="ORF">MOD07_01750</name>
</gene>
<dbReference type="GO" id="GO:0004672">
    <property type="term" value="F:protein kinase activity"/>
    <property type="evidence" value="ECO:0007669"/>
    <property type="project" value="InterPro"/>
</dbReference>
<dbReference type="Proteomes" id="UP001075387">
    <property type="component" value="Unassembled WGS sequence"/>
</dbReference>
<dbReference type="PROSITE" id="PS00107">
    <property type="entry name" value="PROTEIN_KINASE_ATP"/>
    <property type="match status" value="1"/>
</dbReference>
<feature type="domain" description="Protein kinase" evidence="2">
    <location>
        <begin position="12"/>
        <end position="66"/>
    </location>
</feature>
<accession>A0AAP3CNA0</accession>
<proteinExistence type="predicted"/>
<dbReference type="GO" id="GO:0005524">
    <property type="term" value="F:ATP binding"/>
    <property type="evidence" value="ECO:0007669"/>
    <property type="project" value="UniProtKB-UniRule"/>
</dbReference>
<evidence type="ECO:0000259" key="2">
    <source>
        <dbReference type="PROSITE" id="PS50011"/>
    </source>
</evidence>
<feature type="binding site" evidence="1">
    <location>
        <position position="43"/>
    </location>
    <ligand>
        <name>ATP</name>
        <dbReference type="ChEBI" id="CHEBI:30616"/>
    </ligand>
</feature>
<sequence>MSLYSENKSNPYVFIERIGGGGFGEVYKGHELLSFEDKMVAIKVLNPKELDEESLSRFSREIRIHS</sequence>
<comment type="caution">
    <text evidence="3">The sequence shown here is derived from an EMBL/GenBank/DDBJ whole genome shotgun (WGS) entry which is preliminary data.</text>
</comment>
<dbReference type="RefSeq" id="WP_268444344.1">
    <property type="nucleotide sequence ID" value="NZ_JALANC010000008.1"/>
</dbReference>
<dbReference type="InterPro" id="IPR000719">
    <property type="entry name" value="Prot_kinase_dom"/>
</dbReference>
<protein>
    <recommendedName>
        <fullName evidence="2">Protein kinase domain-containing protein</fullName>
    </recommendedName>
</protein>
<dbReference type="EMBL" id="JALAQA010000001">
    <property type="protein sequence ID" value="MCY8508291.1"/>
    <property type="molecule type" value="Genomic_DNA"/>
</dbReference>
<dbReference type="Gene3D" id="1.10.510.10">
    <property type="entry name" value="Transferase(Phosphotransferase) domain 1"/>
    <property type="match status" value="1"/>
</dbReference>
<dbReference type="SUPFAM" id="SSF56112">
    <property type="entry name" value="Protein kinase-like (PK-like)"/>
    <property type="match status" value="1"/>
</dbReference>
<dbReference type="AlphaFoldDB" id="A0AAP3CNA0"/>
<dbReference type="InterPro" id="IPR017441">
    <property type="entry name" value="Protein_kinase_ATP_BS"/>
</dbReference>
<dbReference type="PROSITE" id="PS50011">
    <property type="entry name" value="PROTEIN_KINASE_DOM"/>
    <property type="match status" value="1"/>
</dbReference>
<evidence type="ECO:0000256" key="1">
    <source>
        <dbReference type="PROSITE-ProRule" id="PRU10141"/>
    </source>
</evidence>
<keyword evidence="1" id="KW-0547">Nucleotide-binding</keyword>
<reference evidence="3" key="1">
    <citation type="submission" date="2022-02" db="EMBL/GenBank/DDBJ databases">
        <title>Crop Bioprotection Bacillus Genome Sequencing.</title>
        <authorList>
            <person name="Dunlap C."/>
        </authorList>
    </citation>
    <scope>NUCLEOTIDE SEQUENCE</scope>
    <source>
        <strain evidence="3">CK3O2B-54A</strain>
    </source>
</reference>
<organism evidence="3 4">
    <name type="scientific">Bacillus mojavensis</name>
    <dbReference type="NCBI Taxonomy" id="72360"/>
    <lineage>
        <taxon>Bacteria</taxon>
        <taxon>Bacillati</taxon>
        <taxon>Bacillota</taxon>
        <taxon>Bacilli</taxon>
        <taxon>Bacillales</taxon>
        <taxon>Bacillaceae</taxon>
        <taxon>Bacillus</taxon>
    </lineage>
</organism>